<gene>
    <name evidence="2" type="ORF">AU210_012361</name>
</gene>
<dbReference type="EMBL" id="MABQ02000009">
    <property type="protein sequence ID" value="PCD25927.1"/>
    <property type="molecule type" value="Genomic_DNA"/>
</dbReference>
<comment type="caution">
    <text evidence="2">The sequence shown here is derived from an EMBL/GenBank/DDBJ whole genome shotgun (WGS) entry which is preliminary data.</text>
</comment>
<evidence type="ECO:0000313" key="3">
    <source>
        <dbReference type="Proteomes" id="UP000219602"/>
    </source>
</evidence>
<feature type="domain" description="Cellulose-binding Sde182 nucleoside hydrolase-like" evidence="1">
    <location>
        <begin position="15"/>
        <end position="240"/>
    </location>
</feature>
<dbReference type="STRING" id="327505.A0A2H3G594"/>
<dbReference type="Proteomes" id="UP000219602">
    <property type="component" value="Chromosome 11"/>
</dbReference>
<evidence type="ECO:0000313" key="2">
    <source>
        <dbReference type="EMBL" id="PCD25927.1"/>
    </source>
</evidence>
<protein>
    <recommendedName>
        <fullName evidence="1">Cellulose-binding Sde182 nucleoside hydrolase-like domain-containing protein</fullName>
    </recommendedName>
</protein>
<reference evidence="2 3" key="2">
    <citation type="journal article" date="2017" name="Sci. Rep.">
        <title>A mobile pathogenicity chromosome in Fusarium oxysporum for infection of multiple cucurbit species.</title>
        <authorList>
            <person name="van Dam P."/>
            <person name="Fokkens L."/>
            <person name="Ayukawa Y."/>
            <person name="van der Gragt M."/>
            <person name="Ter Horst A."/>
            <person name="Brankovics B."/>
            <person name="Houterman P.M."/>
            <person name="Arie T."/>
            <person name="Rep M."/>
        </authorList>
    </citation>
    <scope>NUCLEOTIDE SEQUENCE [LARGE SCALE GENOMIC DNA]</scope>
    <source>
        <strain evidence="2 3">Forc016</strain>
    </source>
</reference>
<dbReference type="Gene3D" id="3.90.245.10">
    <property type="entry name" value="Ribonucleoside hydrolase-like"/>
    <property type="match status" value="1"/>
</dbReference>
<dbReference type="InterPro" id="IPR036452">
    <property type="entry name" value="Ribo_hydro-like"/>
</dbReference>
<dbReference type="InterPro" id="IPR011483">
    <property type="entry name" value="Sde182_NH-like"/>
</dbReference>
<proteinExistence type="predicted"/>
<accession>A0A2H3G594</accession>
<evidence type="ECO:0000259" key="1">
    <source>
        <dbReference type="Pfam" id="PF07632"/>
    </source>
</evidence>
<sequence length="241" mass="26914">MAQQTRLHVCRSKPRVLILTDITNEPDDSESLVRYLLYSNEFDTRGLVACTSTHMKSRVAPQDIEDIVNGYGEVVANLNAHAHPDNQYPAAQTLRDMIRSGPPVYGKLALEPDVPLSGGSELLIDRVDESEEPLWVLCWGGANPLAQAVAHVNKTRTVSERTHFRSKLRVYAISDQDDTGAWLRTVYPDIFYICSIHGWCHYKCAAWTGMSGARDLGGADPGQFTREWLKKHIQIGPLGKK</sequence>
<dbReference type="Pfam" id="PF07632">
    <property type="entry name" value="Sde182_NH-like"/>
    <property type="match status" value="1"/>
</dbReference>
<dbReference type="AlphaFoldDB" id="A0A2H3G594"/>
<dbReference type="GO" id="GO:0016799">
    <property type="term" value="F:hydrolase activity, hydrolyzing N-glycosyl compounds"/>
    <property type="evidence" value="ECO:0007669"/>
    <property type="project" value="InterPro"/>
</dbReference>
<reference evidence="2 3" key="1">
    <citation type="journal article" date="2016" name="Environ. Microbiol.">
        <title>Effector profiles distinguish formae speciales of Fusarium oxysporum.</title>
        <authorList>
            <person name="van Dam P."/>
            <person name="Fokkens L."/>
            <person name="Schmidt S.M."/>
            <person name="Linmans J.H."/>
            <person name="Kistler H.C."/>
            <person name="Ma L.J."/>
            <person name="Rep M."/>
        </authorList>
    </citation>
    <scope>NUCLEOTIDE SEQUENCE [LARGE SCALE GENOMIC DNA]</scope>
    <source>
        <strain evidence="2 3">Forc016</strain>
    </source>
</reference>
<organism evidence="2 3">
    <name type="scientific">Fusarium oxysporum f. sp. radicis-cucumerinum</name>
    <dbReference type="NCBI Taxonomy" id="327505"/>
    <lineage>
        <taxon>Eukaryota</taxon>
        <taxon>Fungi</taxon>
        <taxon>Dikarya</taxon>
        <taxon>Ascomycota</taxon>
        <taxon>Pezizomycotina</taxon>
        <taxon>Sordariomycetes</taxon>
        <taxon>Hypocreomycetidae</taxon>
        <taxon>Hypocreales</taxon>
        <taxon>Nectriaceae</taxon>
        <taxon>Fusarium</taxon>
        <taxon>Fusarium oxysporum species complex</taxon>
    </lineage>
</organism>
<name>A0A2H3G594_FUSOX</name>